<proteinExistence type="predicted"/>
<dbReference type="RefSeq" id="WP_252581078.1">
    <property type="nucleotide sequence ID" value="NZ_CP071527.1"/>
</dbReference>
<protein>
    <submittedName>
        <fullName evidence="1">Uncharacterized protein</fullName>
    </submittedName>
</protein>
<accession>A0ABY4Y9Y5</accession>
<evidence type="ECO:0000313" key="2">
    <source>
        <dbReference type="Proteomes" id="UP001057474"/>
    </source>
</evidence>
<evidence type="ECO:0000313" key="1">
    <source>
        <dbReference type="EMBL" id="USQ14458.1"/>
    </source>
</evidence>
<gene>
    <name evidence="1" type="ORF">J2N86_03810</name>
</gene>
<dbReference type="Proteomes" id="UP001057474">
    <property type="component" value="Chromosome"/>
</dbReference>
<keyword evidence="2" id="KW-1185">Reference proteome</keyword>
<name>A0ABY4Y9Y5_9GAMM</name>
<dbReference type="EMBL" id="CP071527">
    <property type="protein sequence ID" value="USQ14458.1"/>
    <property type="molecule type" value="Genomic_DNA"/>
</dbReference>
<sequence>MSSLCSELMQKSAEDKFEFLYGLFLELNAEVKTILSFGPCNTALVQKTDDLFHFLKNKGTFFPFHLQKDELAIMPTIFAKNLLYSAKEDKEKTGNIYEHYLQLSLQYGTGTCEFFSIVGAYFLAKKYNVALSIETIFSQESHTYIRLYTQPEYILDFWAEMVCEYNDDVTWLEVLGPSYQRRDATYRTDLVLNSKDLIAMGDRVFTEANASVRSKTLHEIENRVAQFLHSVASISPERKQASILK</sequence>
<reference evidence="1" key="1">
    <citation type="submission" date="2021-03" db="EMBL/GenBank/DDBJ databases">
        <title>Legionella lytica PCM 2298.</title>
        <authorList>
            <person name="Koper P."/>
        </authorList>
    </citation>
    <scope>NUCLEOTIDE SEQUENCE</scope>
    <source>
        <strain evidence="1">PCM 2298</strain>
    </source>
</reference>
<organism evidence="1 2">
    <name type="scientific">Legionella lytica</name>
    <dbReference type="NCBI Taxonomy" id="96232"/>
    <lineage>
        <taxon>Bacteria</taxon>
        <taxon>Pseudomonadati</taxon>
        <taxon>Pseudomonadota</taxon>
        <taxon>Gammaproteobacteria</taxon>
        <taxon>Legionellales</taxon>
        <taxon>Legionellaceae</taxon>
        <taxon>Legionella</taxon>
    </lineage>
</organism>